<comment type="caution">
    <text evidence="3">The sequence shown here is derived from an EMBL/GenBank/DDBJ whole genome shotgun (WGS) entry which is preliminary data.</text>
</comment>
<dbReference type="Proteomes" id="UP000261231">
    <property type="component" value="Unassembled WGS sequence"/>
</dbReference>
<organism evidence="3 4">
    <name type="scientific">Coprococcus catus</name>
    <dbReference type="NCBI Taxonomy" id="116085"/>
    <lineage>
        <taxon>Bacteria</taxon>
        <taxon>Bacillati</taxon>
        <taxon>Bacillota</taxon>
        <taxon>Clostridia</taxon>
        <taxon>Lachnospirales</taxon>
        <taxon>Lachnospiraceae</taxon>
        <taxon>Coprococcus</taxon>
    </lineage>
</organism>
<protein>
    <recommendedName>
        <fullName evidence="2">Mannosyl-glycoprotein endo-beta-N-acetylglucosamidase-like domain-containing protein</fullName>
    </recommendedName>
</protein>
<dbReference type="InterPro" id="IPR002901">
    <property type="entry name" value="MGlyc_endo_b_GlcNAc-like_dom"/>
</dbReference>
<keyword evidence="1" id="KW-0378">Hydrolase</keyword>
<dbReference type="Gene3D" id="1.10.530.10">
    <property type="match status" value="1"/>
</dbReference>
<dbReference type="Gene3D" id="4.10.80.30">
    <property type="entry name" value="DNA polymerase, domain 6"/>
    <property type="match status" value="1"/>
</dbReference>
<dbReference type="InterPro" id="IPR051056">
    <property type="entry name" value="Glycosyl_Hydrolase_73"/>
</dbReference>
<evidence type="ECO:0000313" key="4">
    <source>
        <dbReference type="Proteomes" id="UP000261231"/>
    </source>
</evidence>
<dbReference type="RefSeq" id="WP_117539112.1">
    <property type="nucleotide sequence ID" value="NZ_QVFD01000003.1"/>
</dbReference>
<accession>A0A3E2XND5</accession>
<proteinExistence type="predicted"/>
<reference evidence="3 4" key="1">
    <citation type="submission" date="2018-08" db="EMBL/GenBank/DDBJ databases">
        <title>A genome reference for cultivated species of the human gut microbiota.</title>
        <authorList>
            <person name="Zou Y."/>
            <person name="Xue W."/>
            <person name="Luo G."/>
        </authorList>
    </citation>
    <scope>NUCLEOTIDE SEQUENCE [LARGE SCALE GENOMIC DNA]</scope>
    <source>
        <strain evidence="3 4">AM28-39</strain>
    </source>
</reference>
<dbReference type="AlphaFoldDB" id="A0A3E2XND5"/>
<dbReference type="PANTHER" id="PTHR33308">
    <property type="entry name" value="PEPTIDOGLYCAN HYDROLASE FLGJ"/>
    <property type="match status" value="1"/>
</dbReference>
<name>A0A3E2XND5_9FIRM</name>
<dbReference type="PANTHER" id="PTHR33308:SF9">
    <property type="entry name" value="PEPTIDOGLYCAN HYDROLASE FLGJ"/>
    <property type="match status" value="1"/>
</dbReference>
<evidence type="ECO:0000259" key="2">
    <source>
        <dbReference type="SMART" id="SM00047"/>
    </source>
</evidence>
<dbReference type="OrthoDB" id="1851050at2"/>
<feature type="domain" description="Mannosyl-glycoprotein endo-beta-N-acetylglucosamidase-like" evidence="2">
    <location>
        <begin position="4"/>
        <end position="147"/>
    </location>
</feature>
<evidence type="ECO:0000313" key="3">
    <source>
        <dbReference type="EMBL" id="RGC49218.1"/>
    </source>
</evidence>
<keyword evidence="4" id="KW-1185">Reference proteome</keyword>
<evidence type="ECO:0000256" key="1">
    <source>
        <dbReference type="ARBA" id="ARBA00022801"/>
    </source>
</evidence>
<dbReference type="SMART" id="SM00047">
    <property type="entry name" value="LYZ2"/>
    <property type="match status" value="1"/>
</dbReference>
<dbReference type="GO" id="GO:0004040">
    <property type="term" value="F:amidase activity"/>
    <property type="evidence" value="ECO:0007669"/>
    <property type="project" value="InterPro"/>
</dbReference>
<sequence length="286" mass="31525">MSEKTNNFINTIGVLARNEFLSRNRWVLPSVCIAQAALESGWNLNAKTLFGIKGKGFTATTSEYYDGHYVQIQDSFRSYPNAASAVVGYYDFITGTPRYAGVVNNADYRDAVDKLIHTTDGAPYATSPTYINNVISIIEQYNLTKWDVRDTKPNTSNSGSTAHNVGERVNYHTIYASPDSEQALSPLYKEGTITKIIAGARNPYLLDDGTGWINDACIGESNTPSVSEDISVGDKVRVLNNETYTGGSFRIYYDEYDVIEVKGDRVVIGIGDVVTCAINKCNIERV</sequence>
<dbReference type="Pfam" id="PF01832">
    <property type="entry name" value="Glucosaminidase"/>
    <property type="match status" value="1"/>
</dbReference>
<dbReference type="EMBL" id="QVFD01000003">
    <property type="protein sequence ID" value="RGC49218.1"/>
    <property type="molecule type" value="Genomic_DNA"/>
</dbReference>
<gene>
    <name evidence="3" type="ORF">DW747_04500</name>
</gene>